<dbReference type="Proteomes" id="UP000002743">
    <property type="component" value="Plasmid pMsip01"/>
</dbReference>
<reference evidence="3" key="1">
    <citation type="submission" date="2009-07" db="EMBL/GenBank/DDBJ databases">
        <title>Complete sequence of plasmid 1 of Methylovorus sp. SIP3-4.</title>
        <authorList>
            <consortium name="US DOE Joint Genome Institute"/>
            <person name="Lucas S."/>
            <person name="Copeland A."/>
            <person name="Lapidus A."/>
            <person name="Glavina del Rio T."/>
            <person name="Tice H."/>
            <person name="Bruce D."/>
            <person name="Goodwin L."/>
            <person name="Pitluck S."/>
            <person name="Clum A."/>
            <person name="Larimer F."/>
            <person name="Land M."/>
            <person name="Hauser L."/>
            <person name="Kyrpides N."/>
            <person name="Mikhailova N."/>
            <person name="Kayluzhnaya M."/>
            <person name="Chistoserdova L."/>
        </authorList>
    </citation>
    <scope>NUCLEOTIDE SEQUENCE [LARGE SCALE GENOMIC DNA]</scope>
    <source>
        <strain evidence="3">SIP3-4</strain>
        <plasmid evidence="3">pMsip01</plasmid>
    </source>
</reference>
<evidence type="ECO:0000313" key="2">
    <source>
        <dbReference type="EMBL" id="ACT52078.1"/>
    </source>
</evidence>
<geneLocation type="plasmid" evidence="2 3">
    <name>pMsip01</name>
</geneLocation>
<dbReference type="AlphaFoldDB" id="C6XEM1"/>
<organism evidence="2 3">
    <name type="scientific">Methylovorus glucosotrophus (strain SIP3-4)</name>
    <dbReference type="NCBI Taxonomy" id="582744"/>
    <lineage>
        <taxon>Bacteria</taxon>
        <taxon>Pseudomonadati</taxon>
        <taxon>Pseudomonadota</taxon>
        <taxon>Betaproteobacteria</taxon>
        <taxon>Nitrosomonadales</taxon>
        <taxon>Methylophilaceae</taxon>
        <taxon>Methylovorus</taxon>
    </lineage>
</organism>
<gene>
    <name evidence="2" type="ordered locus">Msip34_2854</name>
</gene>
<dbReference type="KEGG" id="mei:Msip34_2854"/>
<evidence type="ECO:0000256" key="1">
    <source>
        <dbReference type="SAM" id="MobiDB-lite"/>
    </source>
</evidence>
<dbReference type="EMBL" id="CP001675">
    <property type="protein sequence ID" value="ACT52078.1"/>
    <property type="molecule type" value="Genomic_DNA"/>
</dbReference>
<keyword evidence="3" id="KW-1185">Reference proteome</keyword>
<keyword evidence="2" id="KW-0614">Plasmid</keyword>
<dbReference type="HOGENOM" id="CLU_1228739_0_0_4"/>
<feature type="compositionally biased region" description="Basic and acidic residues" evidence="1">
    <location>
        <begin position="160"/>
        <end position="172"/>
    </location>
</feature>
<proteinExistence type="predicted"/>
<dbReference type="RefSeq" id="WP_012777676.1">
    <property type="nucleotide sequence ID" value="NC_012970.1"/>
</dbReference>
<protein>
    <submittedName>
        <fullName evidence="2">Uncharacterized protein</fullName>
    </submittedName>
</protein>
<sequence length="225" mass="25048">MNESIEQRVMHKVGRNEIQSAREALLLKLLSPDTDVKIRQRQFIKELMAEIKALRELGIGFDEIAETLREFGCKLSGETLRTYYYEEKRDENEEALAEVVNRYRSAAETAAEAFELTVGRDLNTLVQQALEGATARRKAPSPPVLQVTETEPTAASGAESARRVPEGPEVKVERGRIQELLEKHVGEAKTQHTTAAPPTPTAKDVNSLMNSNIDLTAIPDRAKPE</sequence>
<feature type="region of interest" description="Disordered" evidence="1">
    <location>
        <begin position="133"/>
        <end position="172"/>
    </location>
</feature>
<accession>C6XEM1</accession>
<reference evidence="2 3" key="2">
    <citation type="journal article" date="2011" name="J. Bacteriol.">
        <title>Genomes of three methylotrophs from a single niche uncover genetic and metabolic divergence of Methylophilaceae.</title>
        <authorList>
            <person name="Lapidus A."/>
            <person name="Clum A."/>
            <person name="Labutti K."/>
            <person name="Kaluzhnaya M.G."/>
            <person name="Lim S."/>
            <person name="Beck D.A."/>
            <person name="Glavina Del Rio T."/>
            <person name="Nolan M."/>
            <person name="Mavromatis K."/>
            <person name="Huntemann M."/>
            <person name="Lucas S."/>
            <person name="Lidstrom M.E."/>
            <person name="Ivanova N."/>
            <person name="Chistoserdova L."/>
        </authorList>
    </citation>
    <scope>NUCLEOTIDE SEQUENCE [LARGE SCALE GENOMIC DNA]</scope>
    <source>
        <strain evidence="2 3">SIP3-4</strain>
        <plasmid evidence="2 3">pMsip01</plasmid>
    </source>
</reference>
<name>C6XEM1_METGS</name>
<feature type="region of interest" description="Disordered" evidence="1">
    <location>
        <begin position="184"/>
        <end position="225"/>
    </location>
</feature>
<evidence type="ECO:0000313" key="3">
    <source>
        <dbReference type="Proteomes" id="UP000002743"/>
    </source>
</evidence>